<sequence>MIILGINAYHGDSSVAIIKDGILLAAIEEERIRRTKHWAGFPSEAIKWCLSYTGTDIR</sequence>
<evidence type="ECO:0000313" key="2">
    <source>
        <dbReference type="EMBL" id="GAG37695.1"/>
    </source>
</evidence>
<proteinExistence type="predicted"/>
<feature type="non-terminal residue" evidence="2">
    <location>
        <position position="58"/>
    </location>
</feature>
<evidence type="ECO:0000259" key="1">
    <source>
        <dbReference type="Pfam" id="PF02543"/>
    </source>
</evidence>
<protein>
    <recommendedName>
        <fullName evidence="1">Carbamoyltransferase domain-containing protein</fullName>
    </recommendedName>
</protein>
<dbReference type="InterPro" id="IPR003696">
    <property type="entry name" value="Carbtransf_dom"/>
</dbReference>
<accession>X0X3V4</accession>
<feature type="domain" description="Carbamoyltransferase" evidence="1">
    <location>
        <begin position="3"/>
        <end position="55"/>
    </location>
</feature>
<dbReference type="PANTHER" id="PTHR34847">
    <property type="entry name" value="NODULATION PROTEIN U"/>
    <property type="match status" value="1"/>
</dbReference>
<dbReference type="EMBL" id="BARS01047223">
    <property type="protein sequence ID" value="GAG37695.1"/>
    <property type="molecule type" value="Genomic_DNA"/>
</dbReference>
<dbReference type="Gene3D" id="3.30.420.40">
    <property type="match status" value="1"/>
</dbReference>
<comment type="caution">
    <text evidence="2">The sequence shown here is derived from an EMBL/GenBank/DDBJ whole genome shotgun (WGS) entry which is preliminary data.</text>
</comment>
<name>X0X3V4_9ZZZZ</name>
<dbReference type="InterPro" id="IPR051338">
    <property type="entry name" value="NodU/CmcH_Carbamoyltrnsfr"/>
</dbReference>
<reference evidence="2" key="1">
    <citation type="journal article" date="2014" name="Front. Microbiol.">
        <title>High frequency of phylogenetically diverse reductive dehalogenase-homologous genes in deep subseafloor sedimentary metagenomes.</title>
        <authorList>
            <person name="Kawai M."/>
            <person name="Futagami T."/>
            <person name="Toyoda A."/>
            <person name="Takaki Y."/>
            <person name="Nishi S."/>
            <person name="Hori S."/>
            <person name="Arai W."/>
            <person name="Tsubouchi T."/>
            <person name="Morono Y."/>
            <person name="Uchiyama I."/>
            <person name="Ito T."/>
            <person name="Fujiyama A."/>
            <person name="Inagaki F."/>
            <person name="Takami H."/>
        </authorList>
    </citation>
    <scope>NUCLEOTIDE SEQUENCE</scope>
    <source>
        <strain evidence="2">Expedition CK06-06</strain>
    </source>
</reference>
<gene>
    <name evidence="2" type="ORF">S01H1_70962</name>
</gene>
<dbReference type="AlphaFoldDB" id="X0X3V4"/>
<organism evidence="2">
    <name type="scientific">marine sediment metagenome</name>
    <dbReference type="NCBI Taxonomy" id="412755"/>
    <lineage>
        <taxon>unclassified sequences</taxon>
        <taxon>metagenomes</taxon>
        <taxon>ecological metagenomes</taxon>
    </lineage>
</organism>
<dbReference type="Pfam" id="PF02543">
    <property type="entry name" value="Carbam_trans_N"/>
    <property type="match status" value="1"/>
</dbReference>
<dbReference type="PANTHER" id="PTHR34847:SF1">
    <property type="entry name" value="NODULATION PROTEIN U"/>
    <property type="match status" value="1"/>
</dbReference>
<dbReference type="GO" id="GO:0003824">
    <property type="term" value="F:catalytic activity"/>
    <property type="evidence" value="ECO:0007669"/>
    <property type="project" value="InterPro"/>
</dbReference>